<proteinExistence type="predicted"/>
<dbReference type="Proteomes" id="UP001500359">
    <property type="component" value="Unassembled WGS sequence"/>
</dbReference>
<dbReference type="RefSeq" id="WP_343859657.1">
    <property type="nucleotide sequence ID" value="NZ_BAAAFD010000005.1"/>
</dbReference>
<gene>
    <name evidence="1" type="ORF">GCM10009114_20990</name>
</gene>
<organism evidence="1 2">
    <name type="scientific">Aliiglaciecola litoralis</name>
    <dbReference type="NCBI Taxonomy" id="582857"/>
    <lineage>
        <taxon>Bacteria</taxon>
        <taxon>Pseudomonadati</taxon>
        <taxon>Pseudomonadota</taxon>
        <taxon>Gammaproteobacteria</taxon>
        <taxon>Alteromonadales</taxon>
        <taxon>Alteromonadaceae</taxon>
        <taxon>Aliiglaciecola</taxon>
    </lineage>
</organism>
<dbReference type="EMBL" id="BAAAFD010000005">
    <property type="protein sequence ID" value="GAA0856993.1"/>
    <property type="molecule type" value="Genomic_DNA"/>
</dbReference>
<reference evidence="1 2" key="1">
    <citation type="journal article" date="2019" name="Int. J. Syst. Evol. Microbiol.">
        <title>The Global Catalogue of Microorganisms (GCM) 10K type strain sequencing project: providing services to taxonomists for standard genome sequencing and annotation.</title>
        <authorList>
            <consortium name="The Broad Institute Genomics Platform"/>
            <consortium name="The Broad Institute Genome Sequencing Center for Infectious Disease"/>
            <person name="Wu L."/>
            <person name="Ma J."/>
        </authorList>
    </citation>
    <scope>NUCLEOTIDE SEQUENCE [LARGE SCALE GENOMIC DNA]</scope>
    <source>
        <strain evidence="1 2">JCM 15896</strain>
    </source>
</reference>
<evidence type="ECO:0000313" key="2">
    <source>
        <dbReference type="Proteomes" id="UP001500359"/>
    </source>
</evidence>
<protein>
    <submittedName>
        <fullName evidence="1">Uncharacterized protein</fullName>
    </submittedName>
</protein>
<sequence>MTHDDAAKDGFDFHMTWFVPPEVLFGNQQNTIIANIGLVSRPQQKPRLEISNETRLRLEEIAVKRLEQELKDNDMCSQGYKIKQTKWFERSIAFIGTCHRN</sequence>
<name>A0ABN1LJV8_9ALTE</name>
<keyword evidence="2" id="KW-1185">Reference proteome</keyword>
<accession>A0ABN1LJV8</accession>
<comment type="caution">
    <text evidence="1">The sequence shown here is derived from an EMBL/GenBank/DDBJ whole genome shotgun (WGS) entry which is preliminary data.</text>
</comment>
<evidence type="ECO:0000313" key="1">
    <source>
        <dbReference type="EMBL" id="GAA0856993.1"/>
    </source>
</evidence>